<accession>A0A8H5YUF9</accession>
<evidence type="ECO:0000313" key="1">
    <source>
        <dbReference type="EMBL" id="KAF5717826.1"/>
    </source>
</evidence>
<dbReference type="EMBL" id="JAAOAN010000179">
    <property type="protein sequence ID" value="KAF5717826.1"/>
    <property type="molecule type" value="Genomic_DNA"/>
</dbReference>
<proteinExistence type="predicted"/>
<keyword evidence="2" id="KW-1185">Reference proteome</keyword>
<comment type="caution">
    <text evidence="1">The sequence shown here is derived from an EMBL/GenBank/DDBJ whole genome shotgun (WGS) entry which is preliminary data.</text>
</comment>
<organism evidence="1 2">
    <name type="scientific">Fusarium mundagurra</name>
    <dbReference type="NCBI Taxonomy" id="1567541"/>
    <lineage>
        <taxon>Eukaryota</taxon>
        <taxon>Fungi</taxon>
        <taxon>Dikarya</taxon>
        <taxon>Ascomycota</taxon>
        <taxon>Pezizomycotina</taxon>
        <taxon>Sordariomycetes</taxon>
        <taxon>Hypocreomycetidae</taxon>
        <taxon>Hypocreales</taxon>
        <taxon>Nectriaceae</taxon>
        <taxon>Fusarium</taxon>
        <taxon>Fusarium fujikuroi species complex</taxon>
    </lineage>
</organism>
<gene>
    <name evidence="1" type="ORF">FMUND_5557</name>
</gene>
<name>A0A8H5YUF9_9HYPO</name>
<sequence>MASLTEIAARYEGDDDELIKEMLFIPKYSSQIACGIKWNWDVDVTDTPRHLADKILVLAFSTCLYERSEIENLYGLMVYPAENEGEYYRIGSFEARSSADDDEEEDTGYIIAKKWEEKHIFII</sequence>
<protein>
    <submittedName>
        <fullName evidence="1">Uncharacterized protein</fullName>
    </submittedName>
</protein>
<dbReference type="AlphaFoldDB" id="A0A8H5YUF9"/>
<evidence type="ECO:0000313" key="2">
    <source>
        <dbReference type="Proteomes" id="UP000544331"/>
    </source>
</evidence>
<reference evidence="1 2" key="1">
    <citation type="submission" date="2020-05" db="EMBL/GenBank/DDBJ databases">
        <title>Identification and distribution of gene clusters putatively required for synthesis of sphingolipid metabolism inhibitors in phylogenetically diverse species of the filamentous fungus Fusarium.</title>
        <authorList>
            <person name="Kim H.-S."/>
            <person name="Busman M."/>
            <person name="Brown D.W."/>
            <person name="Divon H."/>
            <person name="Uhlig S."/>
            <person name="Proctor R.H."/>
        </authorList>
    </citation>
    <scope>NUCLEOTIDE SEQUENCE [LARGE SCALE GENOMIC DNA]</scope>
    <source>
        <strain evidence="1 2">NRRL 66235</strain>
    </source>
</reference>
<dbReference type="OrthoDB" id="2958217at2759"/>
<dbReference type="Proteomes" id="UP000544331">
    <property type="component" value="Unassembled WGS sequence"/>
</dbReference>